<keyword evidence="2" id="KW-0472">Membrane</keyword>
<feature type="compositionally biased region" description="Polar residues" evidence="5">
    <location>
        <begin position="41"/>
        <end position="73"/>
    </location>
</feature>
<dbReference type="Pfam" id="PF13855">
    <property type="entry name" value="LRR_8"/>
    <property type="match status" value="1"/>
</dbReference>
<organism evidence="6 7">
    <name type="scientific">Cyclostephanos tholiformis</name>
    <dbReference type="NCBI Taxonomy" id="382380"/>
    <lineage>
        <taxon>Eukaryota</taxon>
        <taxon>Sar</taxon>
        <taxon>Stramenopiles</taxon>
        <taxon>Ochrophyta</taxon>
        <taxon>Bacillariophyta</taxon>
        <taxon>Coscinodiscophyceae</taxon>
        <taxon>Thalassiosirophycidae</taxon>
        <taxon>Stephanodiscales</taxon>
        <taxon>Stephanodiscaceae</taxon>
        <taxon>Cyclostephanos</taxon>
    </lineage>
</organism>
<sequence>MPSSNNNKVRNILSGCEDLLNDFSLPEEHSQHRFVSIDLGNNGNSSVASSPTITPGTNMATNTPGGGNSTQTTRTKHVQTKRAWERAIDKYVASVLDDERAGGSSSSSTTTTSTTTSKGGLDSTGKSTRSAATARSMNRRVHPDNHLLDALRAETASVTSIPRVTIDGHFVDDDSSFEPMDPFGFDGGERVAAGAQSGKQRSDGRSSRTIRRIGQYLREEWKPIALIALVVLVTIIISATMNGDSSSISGGNGNGGMPENSAYAAVDDAANGIAPSDPPTHAPGGAIVVDVGGIVTDQTLDGSDPPTYMPSTSTTNMIVVPTYSPTLDETADPSASPSVVSAIVPPTSMPGTGVPTMPADYEEMKGAAMYVSGGVGFDDASSPQSLAFDWLYNEGNPSTNLLEFFEQYAVAVLYFSLTRARTAYAGGNGDAVFDEWIDTREVCGWQGVRCAFNYTSEMVHVTDIMLSNKNLTGTIPNEIAFLPRVKRLDLSDNEVTGTVPDGVYGMKRLRHLYLNNNKLGGTIPPTIDNLNLAEQIYLGQNSFNGTLPPNIGTNRPNKWRFFSVYDNQLTGPIPEGMRLNEVFMLDLSRNEFYGTIPNDISHQNYTTLRLLYLDHNKLTGTIPGALMQIQKLKGLFLNDNRLEGAIPYDIVEEQKVNLLTIRVQNNQLTLPVASDICDLDVNEGEYELVELGVDCEICPSDCGLCAGRCY</sequence>
<gene>
    <name evidence="6" type="ORF">ACHAXA_004568</name>
</gene>
<evidence type="ECO:0000256" key="4">
    <source>
        <dbReference type="ARBA" id="ARBA00022737"/>
    </source>
</evidence>
<dbReference type="EMBL" id="JALLPB020000284">
    <property type="protein sequence ID" value="KAL3811057.1"/>
    <property type="molecule type" value="Genomic_DNA"/>
</dbReference>
<evidence type="ECO:0000313" key="6">
    <source>
        <dbReference type="EMBL" id="KAL3811057.1"/>
    </source>
</evidence>
<evidence type="ECO:0000256" key="5">
    <source>
        <dbReference type="SAM" id="MobiDB-lite"/>
    </source>
</evidence>
<evidence type="ECO:0008006" key="8">
    <source>
        <dbReference type="Google" id="ProtNLM"/>
    </source>
</evidence>
<evidence type="ECO:0000256" key="1">
    <source>
        <dbReference type="ARBA" id="ARBA00004236"/>
    </source>
</evidence>
<dbReference type="PANTHER" id="PTHR48007">
    <property type="entry name" value="LEUCINE-RICH REPEAT RECEPTOR-LIKE PROTEIN KINASE PXC1"/>
    <property type="match status" value="1"/>
</dbReference>
<dbReference type="GO" id="GO:0005886">
    <property type="term" value="C:plasma membrane"/>
    <property type="evidence" value="ECO:0007669"/>
    <property type="project" value="UniProtKB-SubCell"/>
</dbReference>
<keyword evidence="4" id="KW-0677">Repeat</keyword>
<comment type="subcellular location">
    <subcellularLocation>
        <location evidence="1">Cell membrane</location>
    </subcellularLocation>
</comment>
<evidence type="ECO:0000256" key="3">
    <source>
        <dbReference type="ARBA" id="ARBA00022614"/>
    </source>
</evidence>
<feature type="region of interest" description="Disordered" evidence="5">
    <location>
        <begin position="98"/>
        <end position="145"/>
    </location>
</feature>
<feature type="region of interest" description="Disordered" evidence="5">
    <location>
        <begin position="41"/>
        <end position="82"/>
    </location>
</feature>
<reference evidence="6 7" key="1">
    <citation type="submission" date="2024-10" db="EMBL/GenBank/DDBJ databases">
        <title>Updated reference genomes for cyclostephanoid diatoms.</title>
        <authorList>
            <person name="Roberts W.R."/>
            <person name="Alverson A.J."/>
        </authorList>
    </citation>
    <scope>NUCLEOTIDE SEQUENCE [LARGE SCALE GENOMIC DNA]</scope>
    <source>
        <strain evidence="6 7">AJA228-03</strain>
    </source>
</reference>
<keyword evidence="2" id="KW-1003">Cell membrane</keyword>
<evidence type="ECO:0000313" key="7">
    <source>
        <dbReference type="Proteomes" id="UP001530377"/>
    </source>
</evidence>
<dbReference type="SUPFAM" id="SSF52058">
    <property type="entry name" value="L domain-like"/>
    <property type="match status" value="1"/>
</dbReference>
<feature type="region of interest" description="Disordered" evidence="5">
    <location>
        <begin position="188"/>
        <end position="207"/>
    </location>
</feature>
<protein>
    <recommendedName>
        <fullName evidence="8">L domain-like protein</fullName>
    </recommendedName>
</protein>
<dbReference type="AlphaFoldDB" id="A0ABD3RFD8"/>
<dbReference type="Proteomes" id="UP001530377">
    <property type="component" value="Unassembled WGS sequence"/>
</dbReference>
<dbReference type="FunFam" id="3.80.10.10:FF:000041">
    <property type="entry name" value="LRR receptor-like serine/threonine-protein kinase ERECTA"/>
    <property type="match status" value="1"/>
</dbReference>
<keyword evidence="3" id="KW-0433">Leucine-rich repeat</keyword>
<comment type="caution">
    <text evidence="6">The sequence shown here is derived from an EMBL/GenBank/DDBJ whole genome shotgun (WGS) entry which is preliminary data.</text>
</comment>
<proteinExistence type="predicted"/>
<feature type="compositionally biased region" description="Low complexity" evidence="5">
    <location>
        <begin position="102"/>
        <end position="128"/>
    </location>
</feature>
<dbReference type="Pfam" id="PF00560">
    <property type="entry name" value="LRR_1"/>
    <property type="match status" value="1"/>
</dbReference>
<dbReference type="FunFam" id="3.80.10.10:FF:000383">
    <property type="entry name" value="Leucine-rich repeat receptor protein kinase EMS1"/>
    <property type="match status" value="1"/>
</dbReference>
<dbReference type="PANTHER" id="PTHR48007:SF76">
    <property type="entry name" value="OS03G0145102 PROTEIN"/>
    <property type="match status" value="1"/>
</dbReference>
<evidence type="ECO:0000256" key="2">
    <source>
        <dbReference type="ARBA" id="ARBA00022475"/>
    </source>
</evidence>
<dbReference type="InterPro" id="IPR001611">
    <property type="entry name" value="Leu-rich_rpt"/>
</dbReference>
<accession>A0ABD3RFD8</accession>
<keyword evidence="7" id="KW-1185">Reference proteome</keyword>
<dbReference type="Gene3D" id="3.80.10.10">
    <property type="entry name" value="Ribonuclease Inhibitor"/>
    <property type="match status" value="2"/>
</dbReference>
<dbReference type="InterPro" id="IPR046959">
    <property type="entry name" value="PRK1-6/SRF4-like"/>
</dbReference>
<dbReference type="InterPro" id="IPR032675">
    <property type="entry name" value="LRR_dom_sf"/>
</dbReference>
<name>A0ABD3RFD8_9STRA</name>